<accession>A0A327QA53</accession>
<keyword evidence="3" id="KW-1185">Reference proteome</keyword>
<evidence type="ECO:0000313" key="2">
    <source>
        <dbReference type="EMBL" id="RAJ01516.1"/>
    </source>
</evidence>
<organism evidence="2 3">
    <name type="scientific">Chitinophaga skermanii</name>
    <dbReference type="NCBI Taxonomy" id="331697"/>
    <lineage>
        <taxon>Bacteria</taxon>
        <taxon>Pseudomonadati</taxon>
        <taxon>Bacteroidota</taxon>
        <taxon>Chitinophagia</taxon>
        <taxon>Chitinophagales</taxon>
        <taxon>Chitinophagaceae</taxon>
        <taxon>Chitinophaga</taxon>
    </lineage>
</organism>
<proteinExistence type="predicted"/>
<gene>
    <name evidence="2" type="ORF">LX64_03731</name>
</gene>
<keyword evidence="1" id="KW-0812">Transmembrane</keyword>
<protein>
    <submittedName>
        <fullName evidence="2">Uncharacterized protein</fullName>
    </submittedName>
</protein>
<dbReference type="EMBL" id="QLLL01000007">
    <property type="protein sequence ID" value="RAJ01516.1"/>
    <property type="molecule type" value="Genomic_DNA"/>
</dbReference>
<evidence type="ECO:0000256" key="1">
    <source>
        <dbReference type="SAM" id="Phobius"/>
    </source>
</evidence>
<reference evidence="2 3" key="1">
    <citation type="submission" date="2018-06" db="EMBL/GenBank/DDBJ databases">
        <title>Genomic Encyclopedia of Archaeal and Bacterial Type Strains, Phase II (KMG-II): from individual species to whole genera.</title>
        <authorList>
            <person name="Goeker M."/>
        </authorList>
    </citation>
    <scope>NUCLEOTIDE SEQUENCE [LARGE SCALE GENOMIC DNA]</scope>
    <source>
        <strain evidence="2 3">DSM 23857</strain>
    </source>
</reference>
<keyword evidence="1" id="KW-0472">Membrane</keyword>
<keyword evidence="1" id="KW-1133">Transmembrane helix</keyword>
<sequence>MTKLLSVYEVGNQIGSVMSIALVVLFGLMVLYAAVKYVKR</sequence>
<evidence type="ECO:0000313" key="3">
    <source>
        <dbReference type="Proteomes" id="UP000249547"/>
    </source>
</evidence>
<feature type="transmembrane region" description="Helical" evidence="1">
    <location>
        <begin position="14"/>
        <end position="35"/>
    </location>
</feature>
<dbReference type="RefSeq" id="WP_262511794.1">
    <property type="nucleotide sequence ID" value="NZ_QLLL01000007.1"/>
</dbReference>
<dbReference type="Proteomes" id="UP000249547">
    <property type="component" value="Unassembled WGS sequence"/>
</dbReference>
<name>A0A327QA53_9BACT</name>
<comment type="caution">
    <text evidence="2">The sequence shown here is derived from an EMBL/GenBank/DDBJ whole genome shotgun (WGS) entry which is preliminary data.</text>
</comment>
<dbReference type="AlphaFoldDB" id="A0A327QA53"/>